<comment type="similarity">
    <text evidence="1 4">Belongs to the glycosyl hydrolase 26 family.</text>
</comment>
<keyword evidence="5" id="KW-0472">Membrane</keyword>
<proteinExistence type="inferred from homology"/>
<feature type="domain" description="GH26" evidence="6">
    <location>
        <begin position="20"/>
        <end position="409"/>
    </location>
</feature>
<keyword evidence="2 4" id="KW-0378">Hydrolase</keyword>
<organism evidence="7">
    <name type="scientific">Paenarthrobacter sp. AMU7</name>
    <dbReference type="NCBI Taxonomy" id="3162492"/>
    <lineage>
        <taxon>Bacteria</taxon>
        <taxon>Bacillati</taxon>
        <taxon>Actinomycetota</taxon>
        <taxon>Actinomycetes</taxon>
        <taxon>Micrococcales</taxon>
        <taxon>Micrococcaceae</taxon>
        <taxon>Paenarthrobacter</taxon>
    </lineage>
</organism>
<evidence type="ECO:0000259" key="6">
    <source>
        <dbReference type="PROSITE" id="PS51764"/>
    </source>
</evidence>
<dbReference type="InterPro" id="IPR017853">
    <property type="entry name" value="GH"/>
</dbReference>
<gene>
    <name evidence="7" type="ORF">ABQM86_02430</name>
</gene>
<evidence type="ECO:0000256" key="1">
    <source>
        <dbReference type="ARBA" id="ARBA00007754"/>
    </source>
</evidence>
<dbReference type="GO" id="GO:0016985">
    <property type="term" value="F:mannan endo-1,4-beta-mannosidase activity"/>
    <property type="evidence" value="ECO:0007669"/>
    <property type="project" value="InterPro"/>
</dbReference>
<dbReference type="SUPFAM" id="SSF51445">
    <property type="entry name" value="(Trans)glycosidases"/>
    <property type="match status" value="1"/>
</dbReference>
<dbReference type="PANTHER" id="PTHR40079">
    <property type="entry name" value="MANNAN ENDO-1,4-BETA-MANNOSIDASE E-RELATED"/>
    <property type="match status" value="1"/>
</dbReference>
<dbReference type="PROSITE" id="PS51764">
    <property type="entry name" value="GH26"/>
    <property type="match status" value="1"/>
</dbReference>
<protein>
    <submittedName>
        <fullName evidence="7">Glycoside hydrolase family 26 protein</fullName>
    </submittedName>
</protein>
<dbReference type="InterPro" id="IPR000805">
    <property type="entry name" value="Glyco_hydro_26"/>
</dbReference>
<name>A0AB39YPE7_9MICC</name>
<feature type="active site" description="Nucleophile" evidence="4">
    <location>
        <position position="325"/>
    </location>
</feature>
<dbReference type="EMBL" id="CP165735">
    <property type="protein sequence ID" value="XDV72065.1"/>
    <property type="molecule type" value="Genomic_DNA"/>
</dbReference>
<dbReference type="RefSeq" id="WP_369745849.1">
    <property type="nucleotide sequence ID" value="NZ_CP165735.1"/>
</dbReference>
<evidence type="ECO:0000256" key="5">
    <source>
        <dbReference type="SAM" id="Phobius"/>
    </source>
</evidence>
<dbReference type="Pfam" id="PF02156">
    <property type="entry name" value="Glyco_hydro_26"/>
    <property type="match status" value="1"/>
</dbReference>
<keyword evidence="3 4" id="KW-0326">Glycosidase</keyword>
<reference evidence="7" key="1">
    <citation type="submission" date="2024-07" db="EMBL/GenBank/DDBJ databases">
        <authorList>
            <person name="Li J."/>
            <person name="Wei H."/>
            <person name="Ma J."/>
        </authorList>
    </citation>
    <scope>NUCLEOTIDE SEQUENCE</scope>
    <source>
        <strain evidence="7">AMU7</strain>
    </source>
</reference>
<feature type="active site" description="Proton donor" evidence="4">
    <location>
        <position position="172"/>
    </location>
</feature>
<evidence type="ECO:0000256" key="3">
    <source>
        <dbReference type="ARBA" id="ARBA00023295"/>
    </source>
</evidence>
<evidence type="ECO:0000313" key="7">
    <source>
        <dbReference type="EMBL" id="XDV72065.1"/>
    </source>
</evidence>
<evidence type="ECO:0000256" key="2">
    <source>
        <dbReference type="ARBA" id="ARBA00022801"/>
    </source>
</evidence>
<sequence>MGEQPEESGDARKANRTELRRAFTLPAVIGLAVIGIAGVNFANGLAEQKAQSGSSEKNCEVLPRAALAPDTGALFGVNLDWHSKPLAAFANDLGHKPAVSVSFTGFPLTAKDEDDLRRAVEQIRADGHMMLLTLEPHNGLSTVTEETATALAKDLAGFNDDGVPVVVRFAHEMNGSWYAWSQQPQKYKEAFQTLAKAVHSTAPGSAMMWAPNYGGGYPFAGGEFEAKPGTPEFLALDTSGDGALAMDDDAYAPYYPGDEAVDWVGMSLYHWGSTYPWGENELPEPNKFADQLTGDYKGANGDDSLLPDFYGVYGTQHGKPVAIPETAALFAPGAGGEPERAIKEAWWNQLFSPTTHQEFPQLKMINWFEWDKDEVEVKGRVDWTVTNTPELRDAFTAALPDWFRYGPEESCRPPQ</sequence>
<dbReference type="PANTHER" id="PTHR40079:SF4">
    <property type="entry name" value="GH26 DOMAIN-CONTAINING PROTEIN-RELATED"/>
    <property type="match status" value="1"/>
</dbReference>
<evidence type="ECO:0000256" key="4">
    <source>
        <dbReference type="PROSITE-ProRule" id="PRU01100"/>
    </source>
</evidence>
<dbReference type="InterPro" id="IPR022790">
    <property type="entry name" value="GH26_dom"/>
</dbReference>
<accession>A0AB39YPE7</accession>
<keyword evidence="5" id="KW-0812">Transmembrane</keyword>
<dbReference type="Gene3D" id="3.20.20.80">
    <property type="entry name" value="Glycosidases"/>
    <property type="match status" value="1"/>
</dbReference>
<dbReference type="GO" id="GO:0006080">
    <property type="term" value="P:substituted mannan metabolic process"/>
    <property type="evidence" value="ECO:0007669"/>
    <property type="project" value="InterPro"/>
</dbReference>
<feature type="transmembrane region" description="Helical" evidence="5">
    <location>
        <begin position="22"/>
        <end position="42"/>
    </location>
</feature>
<dbReference type="AlphaFoldDB" id="A0AB39YPE7"/>
<keyword evidence="5" id="KW-1133">Transmembrane helix</keyword>